<name>A0A812HLA9_9DINO</name>
<dbReference type="EMBL" id="CAJNDS010000097">
    <property type="protein sequence ID" value="CAE6954744.1"/>
    <property type="molecule type" value="Genomic_DNA"/>
</dbReference>
<keyword evidence="4" id="KW-1185">Reference proteome</keyword>
<dbReference type="Pfam" id="PF10354">
    <property type="entry name" value="BMT5-like"/>
    <property type="match status" value="1"/>
</dbReference>
<organism evidence="3 4">
    <name type="scientific">Symbiodinium natans</name>
    <dbReference type="NCBI Taxonomy" id="878477"/>
    <lineage>
        <taxon>Eukaryota</taxon>
        <taxon>Sar</taxon>
        <taxon>Alveolata</taxon>
        <taxon>Dinophyceae</taxon>
        <taxon>Suessiales</taxon>
        <taxon>Symbiodiniaceae</taxon>
        <taxon>Symbiodinium</taxon>
    </lineage>
</organism>
<evidence type="ECO:0000313" key="3">
    <source>
        <dbReference type="EMBL" id="CAE6954744.1"/>
    </source>
</evidence>
<reference evidence="3" key="1">
    <citation type="submission" date="2021-02" db="EMBL/GenBank/DDBJ databases">
        <authorList>
            <person name="Dougan E. K."/>
            <person name="Rhodes N."/>
            <person name="Thang M."/>
            <person name="Chan C."/>
        </authorList>
    </citation>
    <scope>NUCLEOTIDE SEQUENCE</scope>
</reference>
<proteinExistence type="predicted"/>
<feature type="domain" description="25S rRNA (uridine-N(3))-methyltransferase BMT5-like" evidence="2">
    <location>
        <begin position="345"/>
        <end position="511"/>
    </location>
</feature>
<dbReference type="GO" id="GO:0070475">
    <property type="term" value="P:rRNA base methylation"/>
    <property type="evidence" value="ECO:0007669"/>
    <property type="project" value="InterPro"/>
</dbReference>
<dbReference type="OrthoDB" id="428311at2759"/>
<evidence type="ECO:0000313" key="4">
    <source>
        <dbReference type="Proteomes" id="UP000604046"/>
    </source>
</evidence>
<dbReference type="InterPro" id="IPR019446">
    <property type="entry name" value="BMT5-like"/>
</dbReference>
<sequence length="604" mass="67314">MAVTGNGDVSAFEEYQDGDLEKALEESGVVEEVVEEVQIVEDGNAVDEMLLAEAALAEDAGEELPEDLPELLEALPEELPEDLPEELELQEEVFAELGVEDSQEELKLEEEVLAELGVEDSQEAIVLGDDEDEDNEGVQDHLMDAVEGTLRLKRLLSQDDEAPEEALAGKKRRTKKDDASPAADEVRIQQLLTRWGLLQDKVTRYVLESLTPAELQMLGDTYVPDKFNQWRGPGELIVCQIAAMKERVGAGGGAADSIVAFRHRWKMNADEEAMLRGLSHKDLRYVMQEFDGETSLEDFLPQASSSVADESIAEGTLPDEPGQPVVSRFNRLDLIDPLADCAVFGDANLSFALKLAKHREALGDVGRVIATTFETLECLRERYQEIDATIKTLEGLYSEVYHGVDCTRIAVDSRFHGMEGSLGAVYYNFPHAGAVSGFFDGHPCVNWRHENLMRLFFRALRSFMKPGGLVKVSSSKGAVGVRCYYITEAAQENEFVHIETMPFQDWHLHRYGRSYGDKRDVYRRPGQGEGYNVQRAEADMVYTFKYAPSGETLPPQSIRMPPKFGVLKSCPDGPFRTLFGEARERHATALYKRFVTECSGTHVG</sequence>
<evidence type="ECO:0000256" key="1">
    <source>
        <dbReference type="SAM" id="MobiDB-lite"/>
    </source>
</evidence>
<gene>
    <name evidence="3" type="primary">Ranbp2</name>
    <name evidence="3" type="ORF">SNAT2548_LOCUS1697</name>
</gene>
<evidence type="ECO:0000259" key="2">
    <source>
        <dbReference type="Pfam" id="PF10354"/>
    </source>
</evidence>
<comment type="caution">
    <text evidence="3">The sequence shown here is derived from an EMBL/GenBank/DDBJ whole genome shotgun (WGS) entry which is preliminary data.</text>
</comment>
<protein>
    <submittedName>
        <fullName evidence="3">Ranbp2 protein</fullName>
    </submittedName>
</protein>
<dbReference type="Proteomes" id="UP000604046">
    <property type="component" value="Unassembled WGS sequence"/>
</dbReference>
<accession>A0A812HLA9</accession>
<feature type="region of interest" description="Disordered" evidence="1">
    <location>
        <begin position="161"/>
        <end position="182"/>
    </location>
</feature>
<dbReference type="GO" id="GO:0070042">
    <property type="term" value="F:rRNA (uridine-N3-)-methyltransferase activity"/>
    <property type="evidence" value="ECO:0007669"/>
    <property type="project" value="InterPro"/>
</dbReference>
<feature type="region of interest" description="Disordered" evidence="1">
    <location>
        <begin position="1"/>
        <end position="20"/>
    </location>
</feature>
<dbReference type="AlphaFoldDB" id="A0A812HLA9"/>